<evidence type="ECO:0000313" key="2">
    <source>
        <dbReference type="Proteomes" id="UP000010474"/>
    </source>
</evidence>
<reference evidence="2" key="1">
    <citation type="journal article" date="2013" name="Proc. Natl. Acad. Sci. U.S.A.">
        <title>Improving the coverage of the cyanobacterial phylum using diversity-driven genome sequencing.</title>
        <authorList>
            <person name="Shih P.M."/>
            <person name="Wu D."/>
            <person name="Latifi A."/>
            <person name="Axen S.D."/>
            <person name="Fewer D.P."/>
            <person name="Talla E."/>
            <person name="Calteau A."/>
            <person name="Cai F."/>
            <person name="Tandeau de Marsac N."/>
            <person name="Rippka R."/>
            <person name="Herdman M."/>
            <person name="Sivonen K."/>
            <person name="Coursin T."/>
            <person name="Laurent T."/>
            <person name="Goodwin L."/>
            <person name="Nolan M."/>
            <person name="Davenport K.W."/>
            <person name="Han C.S."/>
            <person name="Rubin E.M."/>
            <person name="Eisen J.A."/>
            <person name="Woyke T."/>
            <person name="Gugger M."/>
            <person name="Kerfeld C.A."/>
        </authorList>
    </citation>
    <scope>NUCLEOTIDE SEQUENCE [LARGE SCALE GENOMIC DNA]</scope>
    <source>
        <strain evidence="2">ATCC 27899 / PCC 7122</strain>
    </source>
</reference>
<gene>
    <name evidence="1" type="ordered locus">Anacy_4645</name>
</gene>
<dbReference type="RefSeq" id="WP_015216612.1">
    <property type="nucleotide sequence ID" value="NC_019771.1"/>
</dbReference>
<keyword evidence="2" id="KW-1185">Reference proteome</keyword>
<accession>K9ZLC7</accession>
<proteinExistence type="predicted"/>
<organism evidence="1 2">
    <name type="scientific">Anabaena cylindrica (strain ATCC 27899 / PCC 7122)</name>
    <dbReference type="NCBI Taxonomy" id="272123"/>
    <lineage>
        <taxon>Bacteria</taxon>
        <taxon>Bacillati</taxon>
        <taxon>Cyanobacteriota</taxon>
        <taxon>Cyanophyceae</taxon>
        <taxon>Nostocales</taxon>
        <taxon>Nostocaceae</taxon>
        <taxon>Anabaena</taxon>
    </lineage>
</organism>
<dbReference type="Proteomes" id="UP000010474">
    <property type="component" value="Chromosome"/>
</dbReference>
<evidence type="ECO:0000313" key="1">
    <source>
        <dbReference type="EMBL" id="AFZ59996.1"/>
    </source>
</evidence>
<protein>
    <submittedName>
        <fullName evidence="1">Uncharacterized protein</fullName>
    </submittedName>
</protein>
<dbReference type="HOGENOM" id="CLU_2766794_0_0_3"/>
<dbReference type="EMBL" id="CP003659">
    <property type="protein sequence ID" value="AFZ59996.1"/>
    <property type="molecule type" value="Genomic_DNA"/>
</dbReference>
<dbReference type="KEGG" id="acy:Anacy_4645"/>
<dbReference type="PATRIC" id="fig|272123.3.peg.5057"/>
<sequence length="69" mass="7839">MEQTDNLIFANASPFPRTMKSGGRSIGKSKLSTSAQIVEPMLRPYIWKKKIETIQTIKINGTKLQFLQQ</sequence>
<name>K9ZLC7_ANACC</name>
<dbReference type="AlphaFoldDB" id="K9ZLC7"/>